<dbReference type="Pfam" id="PF20684">
    <property type="entry name" value="Fung_rhodopsin"/>
    <property type="match status" value="1"/>
</dbReference>
<dbReference type="InterPro" id="IPR052337">
    <property type="entry name" value="SAT4-like"/>
</dbReference>
<keyword evidence="4 7" id="KW-0472">Membrane</keyword>
<evidence type="ECO:0000313" key="10">
    <source>
        <dbReference type="Proteomes" id="UP000838763"/>
    </source>
</evidence>
<feature type="transmembrane region" description="Helical" evidence="7">
    <location>
        <begin position="166"/>
        <end position="187"/>
    </location>
</feature>
<feature type="compositionally biased region" description="Basic and acidic residues" evidence="6">
    <location>
        <begin position="364"/>
        <end position="380"/>
    </location>
</feature>
<dbReference type="EMBL" id="CALLCH030000011">
    <property type="protein sequence ID" value="CAI4214399.1"/>
    <property type="molecule type" value="Genomic_DNA"/>
</dbReference>
<keyword evidence="3 7" id="KW-1133">Transmembrane helix</keyword>
<feature type="region of interest" description="Disordered" evidence="6">
    <location>
        <begin position="361"/>
        <end position="380"/>
    </location>
</feature>
<dbReference type="Proteomes" id="UP000838763">
    <property type="component" value="Unassembled WGS sequence"/>
</dbReference>
<gene>
    <name evidence="9" type="ORF">PPNO1_LOCUS4128</name>
</gene>
<feature type="transmembrane region" description="Helical" evidence="7">
    <location>
        <begin position="282"/>
        <end position="302"/>
    </location>
</feature>
<reference evidence="9" key="1">
    <citation type="submission" date="2022-11" db="EMBL/GenBank/DDBJ databases">
        <authorList>
            <person name="Scott C."/>
            <person name="Bruce N."/>
        </authorList>
    </citation>
    <scope>NUCLEOTIDE SEQUENCE</scope>
</reference>
<evidence type="ECO:0000256" key="6">
    <source>
        <dbReference type="SAM" id="MobiDB-lite"/>
    </source>
</evidence>
<feature type="transmembrane region" description="Helical" evidence="7">
    <location>
        <begin position="245"/>
        <end position="270"/>
    </location>
</feature>
<keyword evidence="2 7" id="KW-0812">Transmembrane</keyword>
<keyword evidence="10" id="KW-1185">Reference proteome</keyword>
<dbReference type="AlphaFoldDB" id="A0A9P1MAG2"/>
<evidence type="ECO:0000313" key="9">
    <source>
        <dbReference type="EMBL" id="CAI4214399.1"/>
    </source>
</evidence>
<name>A0A9P1MAG2_9PEZI</name>
<sequence length="380" mass="42163">MPSTGHPWLPDPAVRLRPGKTYNYVDCDKMQDFPGGDPFAGLDTTATDSLSGSIIACAVVSFVVSGLMVGLRFYSRGVVTRVLGREDWCILVAWLLVIGFTVTTILQASVASGRHIWTLKEGAMPKYLLYSFINVIFYQLSLCFSKISILFLYIRVLTYNYARRAAYILLAIVIIYNTLGFISSMTLCRPLRAYWDFTITEKKCHPVSFMWAAIGLHIGTDFLIFLLPMPVILGMNLPRGQKIGLVVVFALGFFVCFISILRAVWIHGLFDAIDSTYDFTAITNWTVVEVNTAIAIPCLLVLKPLLNKILPRFFSASGPHRNQVYNLDEHPAGSGSTPRPNRGDESAHEAGYASIQSAKSSFLADDRGNAERKHPSSDIV</sequence>
<dbReference type="OrthoDB" id="3648173at2759"/>
<dbReference type="PANTHER" id="PTHR33048">
    <property type="entry name" value="PTH11-LIKE INTEGRAL MEMBRANE PROTEIN (AFU_ORTHOLOGUE AFUA_5G11245)"/>
    <property type="match status" value="1"/>
</dbReference>
<comment type="subcellular location">
    <subcellularLocation>
        <location evidence="1">Membrane</location>
        <topology evidence="1">Multi-pass membrane protein</topology>
    </subcellularLocation>
</comment>
<dbReference type="GO" id="GO:0016020">
    <property type="term" value="C:membrane"/>
    <property type="evidence" value="ECO:0007669"/>
    <property type="project" value="UniProtKB-SubCell"/>
</dbReference>
<feature type="transmembrane region" description="Helical" evidence="7">
    <location>
        <begin position="207"/>
        <end position="233"/>
    </location>
</feature>
<feature type="region of interest" description="Disordered" evidence="6">
    <location>
        <begin position="325"/>
        <end position="351"/>
    </location>
</feature>
<organism evidence="9 10">
    <name type="scientific">Parascedosporium putredinis</name>
    <dbReference type="NCBI Taxonomy" id="1442378"/>
    <lineage>
        <taxon>Eukaryota</taxon>
        <taxon>Fungi</taxon>
        <taxon>Dikarya</taxon>
        <taxon>Ascomycota</taxon>
        <taxon>Pezizomycotina</taxon>
        <taxon>Sordariomycetes</taxon>
        <taxon>Hypocreomycetidae</taxon>
        <taxon>Microascales</taxon>
        <taxon>Microascaceae</taxon>
        <taxon>Parascedosporium</taxon>
    </lineage>
</organism>
<evidence type="ECO:0000256" key="1">
    <source>
        <dbReference type="ARBA" id="ARBA00004141"/>
    </source>
</evidence>
<evidence type="ECO:0000256" key="5">
    <source>
        <dbReference type="ARBA" id="ARBA00038359"/>
    </source>
</evidence>
<dbReference type="PANTHER" id="PTHR33048:SF47">
    <property type="entry name" value="INTEGRAL MEMBRANE PROTEIN-RELATED"/>
    <property type="match status" value="1"/>
</dbReference>
<comment type="similarity">
    <text evidence="5">Belongs to the SAT4 family.</text>
</comment>
<accession>A0A9P1MAG2</accession>
<evidence type="ECO:0000256" key="2">
    <source>
        <dbReference type="ARBA" id="ARBA00022692"/>
    </source>
</evidence>
<evidence type="ECO:0000256" key="3">
    <source>
        <dbReference type="ARBA" id="ARBA00022989"/>
    </source>
</evidence>
<feature type="transmembrane region" description="Helical" evidence="7">
    <location>
        <begin position="53"/>
        <end position="75"/>
    </location>
</feature>
<comment type="caution">
    <text evidence="9">The sequence shown here is derived from an EMBL/GenBank/DDBJ whole genome shotgun (WGS) entry which is preliminary data.</text>
</comment>
<evidence type="ECO:0000256" key="7">
    <source>
        <dbReference type="SAM" id="Phobius"/>
    </source>
</evidence>
<dbReference type="InterPro" id="IPR049326">
    <property type="entry name" value="Rhodopsin_dom_fungi"/>
</dbReference>
<evidence type="ECO:0000259" key="8">
    <source>
        <dbReference type="Pfam" id="PF20684"/>
    </source>
</evidence>
<feature type="transmembrane region" description="Helical" evidence="7">
    <location>
        <begin position="87"/>
        <end position="108"/>
    </location>
</feature>
<feature type="transmembrane region" description="Helical" evidence="7">
    <location>
        <begin position="128"/>
        <end position="154"/>
    </location>
</feature>
<proteinExistence type="inferred from homology"/>
<evidence type="ECO:0000256" key="4">
    <source>
        <dbReference type="ARBA" id="ARBA00023136"/>
    </source>
</evidence>
<protein>
    <recommendedName>
        <fullName evidence="8">Rhodopsin domain-containing protein</fullName>
    </recommendedName>
</protein>
<feature type="domain" description="Rhodopsin" evidence="8">
    <location>
        <begin position="71"/>
        <end position="308"/>
    </location>
</feature>